<dbReference type="EMBL" id="KN835510">
    <property type="protein sequence ID" value="KIK36654.1"/>
    <property type="molecule type" value="Genomic_DNA"/>
</dbReference>
<gene>
    <name evidence="1" type="ORF">CY34DRAFT_499832</name>
</gene>
<reference evidence="2" key="2">
    <citation type="submission" date="2015-01" db="EMBL/GenBank/DDBJ databases">
        <title>Evolutionary Origins and Diversification of the Mycorrhizal Mutualists.</title>
        <authorList>
            <consortium name="DOE Joint Genome Institute"/>
            <consortium name="Mycorrhizal Genomics Consortium"/>
            <person name="Kohler A."/>
            <person name="Kuo A."/>
            <person name="Nagy L.G."/>
            <person name="Floudas D."/>
            <person name="Copeland A."/>
            <person name="Barry K.W."/>
            <person name="Cichocki N."/>
            <person name="Veneault-Fourrey C."/>
            <person name="LaButti K."/>
            <person name="Lindquist E.A."/>
            <person name="Lipzen A."/>
            <person name="Lundell T."/>
            <person name="Morin E."/>
            <person name="Murat C."/>
            <person name="Riley R."/>
            <person name="Ohm R."/>
            <person name="Sun H."/>
            <person name="Tunlid A."/>
            <person name="Henrissat B."/>
            <person name="Grigoriev I.V."/>
            <person name="Hibbett D.S."/>
            <person name="Martin F."/>
        </authorList>
    </citation>
    <scope>NUCLEOTIDE SEQUENCE [LARGE SCALE GENOMIC DNA]</scope>
    <source>
        <strain evidence="2">UH-Slu-Lm8-n1</strain>
    </source>
</reference>
<evidence type="ECO:0000313" key="1">
    <source>
        <dbReference type="EMBL" id="KIK36654.1"/>
    </source>
</evidence>
<dbReference type="AlphaFoldDB" id="A0A0D0AEW5"/>
<reference evidence="1 2" key="1">
    <citation type="submission" date="2014-04" db="EMBL/GenBank/DDBJ databases">
        <authorList>
            <consortium name="DOE Joint Genome Institute"/>
            <person name="Kuo A."/>
            <person name="Ruytinx J."/>
            <person name="Rineau F."/>
            <person name="Colpaert J."/>
            <person name="Kohler A."/>
            <person name="Nagy L.G."/>
            <person name="Floudas D."/>
            <person name="Copeland A."/>
            <person name="Barry K.W."/>
            <person name="Cichocki N."/>
            <person name="Veneault-Fourrey C."/>
            <person name="LaButti K."/>
            <person name="Lindquist E.A."/>
            <person name="Lipzen A."/>
            <person name="Lundell T."/>
            <person name="Morin E."/>
            <person name="Murat C."/>
            <person name="Sun H."/>
            <person name="Tunlid A."/>
            <person name="Henrissat B."/>
            <person name="Grigoriev I.V."/>
            <person name="Hibbett D.S."/>
            <person name="Martin F."/>
            <person name="Nordberg H.P."/>
            <person name="Cantor M.N."/>
            <person name="Hua S.X."/>
        </authorList>
    </citation>
    <scope>NUCLEOTIDE SEQUENCE [LARGE SCALE GENOMIC DNA]</scope>
    <source>
        <strain evidence="1 2">UH-Slu-Lm8-n1</strain>
    </source>
</reference>
<name>A0A0D0AEW5_9AGAM</name>
<protein>
    <submittedName>
        <fullName evidence="1">Uncharacterized protein</fullName>
    </submittedName>
</protein>
<sequence>MASGDQLIRQAQPCRGACLYVLQLRIFQLHCLRLDPGLDTDSESQNHSRTACRVQACATPQILVSPQWRILQNSQDLQVITAGGISASRVRASPMSQAVFTKVST</sequence>
<evidence type="ECO:0000313" key="2">
    <source>
        <dbReference type="Proteomes" id="UP000054485"/>
    </source>
</evidence>
<organism evidence="1 2">
    <name type="scientific">Suillus luteus UH-Slu-Lm8-n1</name>
    <dbReference type="NCBI Taxonomy" id="930992"/>
    <lineage>
        <taxon>Eukaryota</taxon>
        <taxon>Fungi</taxon>
        <taxon>Dikarya</taxon>
        <taxon>Basidiomycota</taxon>
        <taxon>Agaricomycotina</taxon>
        <taxon>Agaricomycetes</taxon>
        <taxon>Agaricomycetidae</taxon>
        <taxon>Boletales</taxon>
        <taxon>Suillineae</taxon>
        <taxon>Suillaceae</taxon>
        <taxon>Suillus</taxon>
    </lineage>
</organism>
<dbReference type="InParanoid" id="A0A0D0AEW5"/>
<dbReference type="Proteomes" id="UP000054485">
    <property type="component" value="Unassembled WGS sequence"/>
</dbReference>
<proteinExistence type="predicted"/>
<keyword evidence="2" id="KW-1185">Reference proteome</keyword>
<dbReference type="HOGENOM" id="CLU_2238386_0_0_1"/>
<accession>A0A0D0AEW5</accession>